<dbReference type="PROSITE" id="PS00122">
    <property type="entry name" value="CARBOXYLESTERASE_B_1"/>
    <property type="match status" value="1"/>
</dbReference>
<dbReference type="InterPro" id="IPR029058">
    <property type="entry name" value="AB_hydrolase_fold"/>
</dbReference>
<dbReference type="SUPFAM" id="SSF53474">
    <property type="entry name" value="alpha/beta-Hydrolases"/>
    <property type="match status" value="1"/>
</dbReference>
<proteinExistence type="inferred from homology"/>
<keyword evidence="6" id="KW-1185">Reference proteome</keyword>
<dbReference type="Proteomes" id="UP000019478">
    <property type="component" value="Unassembled WGS sequence"/>
</dbReference>
<dbReference type="InterPro" id="IPR050309">
    <property type="entry name" value="Type-B_Carboxylest/Lipase"/>
</dbReference>
<accession>W9XQB6</accession>
<dbReference type="AlphaFoldDB" id="W9XQB6"/>
<dbReference type="STRING" id="1182542.W9XQB6"/>
<evidence type="ECO:0000256" key="1">
    <source>
        <dbReference type="ARBA" id="ARBA00005964"/>
    </source>
</evidence>
<dbReference type="InterPro" id="IPR019826">
    <property type="entry name" value="Carboxylesterase_B_AS"/>
</dbReference>
<dbReference type="OrthoDB" id="408631at2759"/>
<organism evidence="5 6">
    <name type="scientific">Capronia epimyces CBS 606.96</name>
    <dbReference type="NCBI Taxonomy" id="1182542"/>
    <lineage>
        <taxon>Eukaryota</taxon>
        <taxon>Fungi</taxon>
        <taxon>Dikarya</taxon>
        <taxon>Ascomycota</taxon>
        <taxon>Pezizomycotina</taxon>
        <taxon>Eurotiomycetes</taxon>
        <taxon>Chaetothyriomycetidae</taxon>
        <taxon>Chaetothyriales</taxon>
        <taxon>Herpotrichiellaceae</taxon>
        <taxon>Capronia</taxon>
    </lineage>
</organism>
<sequence length="604" mass="67819">MSSRDLPKAPIVMVPSQTVPSRIQTVIGKRSQLSQDIEEFRGIPYADITQRWQHSTLRTSLPRDIYEATKHGPRCPQPDEGIDPETFQSHLDYSSEVVESEFDCLNLFIVRPSPAALLQRGRKVDDKIPVFVWIHGGAFIYGAGTDPFWEPTRLAIRALNLGKPMIVVNINYRLNIFGFAASHDLLKVQEGASAKGCNFGLRDQKVALTWISQNISAFGGDPERITIGGHSAGGHSVQIHTLEAELGHTKPVFRKGIAQSGGIGTCGPISLTQADGNWGNLCQYWNIENHESEERVDYLRHLPADDLLSSASHFGFMIWKIVKDEHTLITSQLGCEVRIDLGKIEGAETSSAENPDDDPVPLLIGDTELESGLIYTEVVAGIKSFNQIHKLFRMSYPSDATADEALDTYGIVSSIPLPALRERLAVFLSDAVISHSIVRARQFHHSYRHKNGKAINIQPYKVRFGNPFPGFVERVPHHGVEVIYLFDCYHDHLKKLDESEQLKSTGLMSLLRPSLDPVRAKHIDLVYLIQDRWITFIVDDDLNNHDYGQGYNADEITVYTEDRRATIQSLREGQEFVDQSKRLKVLEKDLDSMRAVPVNIRKLE</sequence>
<dbReference type="Gene3D" id="3.40.50.1820">
    <property type="entry name" value="alpha/beta hydrolase"/>
    <property type="match status" value="1"/>
</dbReference>
<dbReference type="ESTHER" id="9euro-w9xqb6">
    <property type="family name" value="Fungal_carboxylesterase_lipase"/>
</dbReference>
<name>W9XQB6_9EURO</name>
<dbReference type="PANTHER" id="PTHR11559">
    <property type="entry name" value="CARBOXYLESTERASE"/>
    <property type="match status" value="1"/>
</dbReference>
<comment type="similarity">
    <text evidence="1 3">Belongs to the type-B carboxylesterase/lipase family.</text>
</comment>
<dbReference type="InterPro" id="IPR002018">
    <property type="entry name" value="CarbesteraseB"/>
</dbReference>
<dbReference type="EC" id="3.1.1.-" evidence="3"/>
<dbReference type="HOGENOM" id="CLU_006586_14_3_1"/>
<dbReference type="EMBL" id="AMGY01000007">
    <property type="protein sequence ID" value="EXJ79515.1"/>
    <property type="molecule type" value="Genomic_DNA"/>
</dbReference>
<dbReference type="RefSeq" id="XP_007736089.1">
    <property type="nucleotide sequence ID" value="XM_007737899.1"/>
</dbReference>
<dbReference type="GeneID" id="19171889"/>
<dbReference type="Pfam" id="PF00135">
    <property type="entry name" value="COesterase"/>
    <property type="match status" value="1"/>
</dbReference>
<keyword evidence="2 3" id="KW-0378">Hydrolase</keyword>
<evidence type="ECO:0000259" key="4">
    <source>
        <dbReference type="Pfam" id="PF00135"/>
    </source>
</evidence>
<feature type="domain" description="Carboxylesterase type B" evidence="4">
    <location>
        <begin position="24"/>
        <end position="495"/>
    </location>
</feature>
<comment type="caution">
    <text evidence="5">The sequence shown here is derived from an EMBL/GenBank/DDBJ whole genome shotgun (WGS) entry which is preliminary data.</text>
</comment>
<gene>
    <name evidence="5" type="ORF">A1O3_07794</name>
</gene>
<protein>
    <recommendedName>
        <fullName evidence="3">Carboxylic ester hydrolase</fullName>
        <ecNumber evidence="3">3.1.1.-</ecNumber>
    </recommendedName>
</protein>
<evidence type="ECO:0000313" key="5">
    <source>
        <dbReference type="EMBL" id="EXJ79515.1"/>
    </source>
</evidence>
<dbReference type="eggNOG" id="KOG1516">
    <property type="taxonomic scope" value="Eukaryota"/>
</dbReference>
<evidence type="ECO:0000256" key="2">
    <source>
        <dbReference type="ARBA" id="ARBA00022801"/>
    </source>
</evidence>
<dbReference type="GO" id="GO:0016787">
    <property type="term" value="F:hydrolase activity"/>
    <property type="evidence" value="ECO:0007669"/>
    <property type="project" value="UniProtKB-KW"/>
</dbReference>
<evidence type="ECO:0000313" key="6">
    <source>
        <dbReference type="Proteomes" id="UP000019478"/>
    </source>
</evidence>
<evidence type="ECO:0000256" key="3">
    <source>
        <dbReference type="RuleBase" id="RU361235"/>
    </source>
</evidence>
<reference evidence="5 6" key="1">
    <citation type="submission" date="2013-03" db="EMBL/GenBank/DDBJ databases">
        <title>The Genome Sequence of Capronia epimyces CBS 606.96.</title>
        <authorList>
            <consortium name="The Broad Institute Genomics Platform"/>
            <person name="Cuomo C."/>
            <person name="de Hoog S."/>
            <person name="Gorbushina A."/>
            <person name="Walker B."/>
            <person name="Young S.K."/>
            <person name="Zeng Q."/>
            <person name="Gargeya S."/>
            <person name="Fitzgerald M."/>
            <person name="Haas B."/>
            <person name="Abouelleil A."/>
            <person name="Allen A.W."/>
            <person name="Alvarado L."/>
            <person name="Arachchi H.M."/>
            <person name="Berlin A.M."/>
            <person name="Chapman S.B."/>
            <person name="Gainer-Dewar J."/>
            <person name="Goldberg J."/>
            <person name="Griggs A."/>
            <person name="Gujja S."/>
            <person name="Hansen M."/>
            <person name="Howarth C."/>
            <person name="Imamovic A."/>
            <person name="Ireland A."/>
            <person name="Larimer J."/>
            <person name="McCowan C."/>
            <person name="Murphy C."/>
            <person name="Pearson M."/>
            <person name="Poon T.W."/>
            <person name="Priest M."/>
            <person name="Roberts A."/>
            <person name="Saif S."/>
            <person name="Shea T."/>
            <person name="Sisk P."/>
            <person name="Sykes S."/>
            <person name="Wortman J."/>
            <person name="Nusbaum C."/>
            <person name="Birren B."/>
        </authorList>
    </citation>
    <scope>NUCLEOTIDE SEQUENCE [LARGE SCALE GENOMIC DNA]</scope>
    <source>
        <strain evidence="5 6">CBS 606.96</strain>
    </source>
</reference>